<reference evidence="2 3" key="1">
    <citation type="submission" date="2016-07" db="EMBL/GenBank/DDBJ databases">
        <title>Multiple horizontal gene transfer events from other fungi enriched the ability of initially mycotrophic Trichoderma (Ascomycota) to feed on dead plant biomass.</title>
        <authorList>
            <consortium name="DOE Joint Genome Institute"/>
            <person name="Aerts A."/>
            <person name="Atanasova L."/>
            <person name="Chenthamara K."/>
            <person name="Zhang J."/>
            <person name="Grujic M."/>
            <person name="Henrissat B."/>
            <person name="Kuo A."/>
            <person name="Salamov A."/>
            <person name="Lipzen A."/>
            <person name="Labutti K."/>
            <person name="Barry K."/>
            <person name="Miao Y."/>
            <person name="Rahimi M.J."/>
            <person name="Shen Q."/>
            <person name="Grigoriev I.V."/>
            <person name="Kubicek C.P."/>
            <person name="Druzhinina I.S."/>
        </authorList>
    </citation>
    <scope>NUCLEOTIDE SEQUENCE [LARGE SCALE GENOMIC DNA]</scope>
    <source>
        <strain evidence="2 3">CBS 433.97</strain>
    </source>
</reference>
<sequence>MINTVKAQKASLLESPSANAPTETPPAFMEPSKTHRPATQPKLGGTANGSRHSRILRSFPKDKKGFQRVASCA</sequence>
<gene>
    <name evidence="2" type="ORF">M441DRAFT_255530</name>
</gene>
<proteinExistence type="predicted"/>
<dbReference type="AlphaFoldDB" id="A0A2T3YYT5"/>
<organism evidence="2 3">
    <name type="scientific">Trichoderma asperellum (strain ATCC 204424 / CBS 433.97 / NBRC 101777)</name>
    <dbReference type="NCBI Taxonomy" id="1042311"/>
    <lineage>
        <taxon>Eukaryota</taxon>
        <taxon>Fungi</taxon>
        <taxon>Dikarya</taxon>
        <taxon>Ascomycota</taxon>
        <taxon>Pezizomycotina</taxon>
        <taxon>Sordariomycetes</taxon>
        <taxon>Hypocreomycetidae</taxon>
        <taxon>Hypocreales</taxon>
        <taxon>Hypocreaceae</taxon>
        <taxon>Trichoderma</taxon>
    </lineage>
</organism>
<dbReference type="Proteomes" id="UP000240493">
    <property type="component" value="Unassembled WGS sequence"/>
</dbReference>
<evidence type="ECO:0000313" key="3">
    <source>
        <dbReference type="Proteomes" id="UP000240493"/>
    </source>
</evidence>
<dbReference type="EMBL" id="KZ679267">
    <property type="protein sequence ID" value="PTB37680.1"/>
    <property type="molecule type" value="Genomic_DNA"/>
</dbReference>
<evidence type="ECO:0000313" key="2">
    <source>
        <dbReference type="EMBL" id="PTB37680.1"/>
    </source>
</evidence>
<keyword evidence="3" id="KW-1185">Reference proteome</keyword>
<protein>
    <submittedName>
        <fullName evidence="2">Uncharacterized protein</fullName>
    </submittedName>
</protein>
<accession>A0A2T3YYT5</accession>
<feature type="region of interest" description="Disordered" evidence="1">
    <location>
        <begin position="1"/>
        <end position="73"/>
    </location>
</feature>
<evidence type="ECO:0000256" key="1">
    <source>
        <dbReference type="SAM" id="MobiDB-lite"/>
    </source>
</evidence>
<name>A0A2T3YYT5_TRIA4</name>